<dbReference type="EMBL" id="BAABKX010000003">
    <property type="protein sequence ID" value="GAA5049025.1"/>
    <property type="molecule type" value="Genomic_DNA"/>
</dbReference>
<accession>A0AAV3UGI5</accession>
<reference evidence="2 3" key="1">
    <citation type="journal article" date="2019" name="Int. J. Syst. Evol. Microbiol.">
        <title>The Global Catalogue of Microorganisms (GCM) 10K type strain sequencing project: providing services to taxonomists for standard genome sequencing and annotation.</title>
        <authorList>
            <consortium name="The Broad Institute Genomics Platform"/>
            <consortium name="The Broad Institute Genome Sequencing Center for Infectious Disease"/>
            <person name="Wu L."/>
            <person name="Ma J."/>
        </authorList>
    </citation>
    <scope>NUCLEOTIDE SEQUENCE [LARGE SCALE GENOMIC DNA]</scope>
    <source>
        <strain evidence="2 3">JCM 17504</strain>
    </source>
</reference>
<organism evidence="2 3">
    <name type="scientific">Haladaptatus pallidirubidus</name>
    <dbReference type="NCBI Taxonomy" id="1008152"/>
    <lineage>
        <taxon>Archaea</taxon>
        <taxon>Methanobacteriati</taxon>
        <taxon>Methanobacteriota</taxon>
        <taxon>Stenosarchaea group</taxon>
        <taxon>Halobacteria</taxon>
        <taxon>Halobacteriales</taxon>
        <taxon>Haladaptataceae</taxon>
        <taxon>Haladaptatus</taxon>
    </lineage>
</organism>
<name>A0AAV3UGI5_9EURY</name>
<feature type="transmembrane region" description="Helical" evidence="1">
    <location>
        <begin position="69"/>
        <end position="102"/>
    </location>
</feature>
<keyword evidence="1" id="KW-0812">Transmembrane</keyword>
<sequence length="155" mass="17571">MVVGQFSTPYRAWFTVDMGFSSQRKTLETHFGMTSLPWCNRHLLVDIRKVSGFFPVNLKRNRTRERGMSLMMAVVVFVAGFISGTVIRWFAGVAAFVALILVVLQLTPDPVLPLVDYIVQRYYVGNELLFISGFLFGIDAKKTKEVVVERRGMAD</sequence>
<comment type="caution">
    <text evidence="2">The sequence shown here is derived from an EMBL/GenBank/DDBJ whole genome shotgun (WGS) entry which is preliminary data.</text>
</comment>
<evidence type="ECO:0000313" key="3">
    <source>
        <dbReference type="Proteomes" id="UP001501729"/>
    </source>
</evidence>
<dbReference type="AlphaFoldDB" id="A0AAV3UGI5"/>
<proteinExistence type="predicted"/>
<feature type="transmembrane region" description="Helical" evidence="1">
    <location>
        <begin position="122"/>
        <end position="140"/>
    </location>
</feature>
<keyword evidence="1" id="KW-0472">Membrane</keyword>
<protein>
    <submittedName>
        <fullName evidence="2">Uncharacterized protein</fullName>
    </submittedName>
</protein>
<evidence type="ECO:0000256" key="1">
    <source>
        <dbReference type="SAM" id="Phobius"/>
    </source>
</evidence>
<dbReference type="Proteomes" id="UP001501729">
    <property type="component" value="Unassembled WGS sequence"/>
</dbReference>
<keyword evidence="3" id="KW-1185">Reference proteome</keyword>
<gene>
    <name evidence="2" type="ORF">GCM10025751_21390</name>
</gene>
<evidence type="ECO:0000313" key="2">
    <source>
        <dbReference type="EMBL" id="GAA5049025.1"/>
    </source>
</evidence>
<keyword evidence="1" id="KW-1133">Transmembrane helix</keyword>